<keyword evidence="4" id="KW-1133">Transmembrane helix</keyword>
<dbReference type="Pfam" id="PF00024">
    <property type="entry name" value="PAN_1"/>
    <property type="match status" value="1"/>
</dbReference>
<dbReference type="PROSITE" id="PS50948">
    <property type="entry name" value="PAN"/>
    <property type="match status" value="1"/>
</dbReference>
<reference evidence="7" key="1">
    <citation type="submission" date="2023-08" db="EMBL/GenBank/DDBJ databases">
        <authorList>
            <person name="Chen Y."/>
            <person name="Shah S."/>
            <person name="Dougan E. K."/>
            <person name="Thang M."/>
            <person name="Chan C."/>
        </authorList>
    </citation>
    <scope>NUCLEOTIDE SEQUENCE</scope>
</reference>
<evidence type="ECO:0000256" key="2">
    <source>
        <dbReference type="ARBA" id="ARBA00023157"/>
    </source>
</evidence>
<keyword evidence="5" id="KW-0732">Signal</keyword>
<feature type="domain" description="Apple" evidence="6">
    <location>
        <begin position="32"/>
        <end position="101"/>
    </location>
</feature>
<evidence type="ECO:0000313" key="7">
    <source>
        <dbReference type="EMBL" id="CAJ1376553.1"/>
    </source>
</evidence>
<evidence type="ECO:0000256" key="3">
    <source>
        <dbReference type="SAM" id="MobiDB-lite"/>
    </source>
</evidence>
<proteinExistence type="predicted"/>
<evidence type="ECO:0000259" key="6">
    <source>
        <dbReference type="PROSITE" id="PS50948"/>
    </source>
</evidence>
<feature type="transmembrane region" description="Helical" evidence="4">
    <location>
        <begin position="574"/>
        <end position="595"/>
    </location>
</feature>
<comment type="caution">
    <text evidence="7">The sequence shown here is derived from an EMBL/GenBank/DDBJ whole genome shotgun (WGS) entry which is preliminary data.</text>
</comment>
<keyword evidence="1" id="KW-0677">Repeat</keyword>
<sequence length="697" mass="76325">MAGLLLLATFIHGVYGQASVVAFPQAVLIDGCYWKDARYYSPSTNETQTSTIYDCQKECVGTPGCAYFGFWPSTGSCYLAAEDATFTTYLAEGGYTGPAVCPNTPSVCTEIPSPAYPALNTLKSKLAWPAHMVPSKLSCWPKDYIGKKYKACPTVTVLEDTKNGWPGKCHGLLEVEVPYKETCESSCSKQVACSVWQEVENTYPLPPRCFQTFWSSGYDCYTRNFANGSLDTTFKPMRSQRIMKGEVRVLKKLSFVDIEDLRNVFDENYFAEPKEAVKACQMACYSDLGCQWWVYSRTEGCFLEDISYKALPVPLTSEHYKPFSVKAADILEGEYIQHQCKEAGYAAISSTQKIPEYSETTTTTTTTSTTTAFAIEFSTTGIFVFHHDAVAGAGAGAAAGAALDVNKREQQVHPTELLAAGGVVVEGVDLNLIPVDLRTKLSERLALIISASTGLSKYDVLDLNNEAGKVSIQSWQPGWTVVRRLQTTHPAIKAVYKLMNPDGKETFTSVQNELLDQSFNSEVQNTCAMMLANTAAIPDARSLTATGTLREPEPNDLLPAGAEKVRSHGGNMQLWLWVLGAVLVAMILGIIYWLFAGNAARNQQVSFSRKSENKQVQFQKFSQDDDEAPMLAKKQGVASPKRGSIPEAEARALQEASRLSQEVALPYMPQDNMSGGMSGSYGGYTSGGYRAAPPLYR</sequence>
<gene>
    <name evidence="7" type="ORF">EVOR1521_LOCUS5594</name>
</gene>
<feature type="signal peptide" evidence="5">
    <location>
        <begin position="1"/>
        <end position="16"/>
    </location>
</feature>
<dbReference type="EMBL" id="CAUJNA010000403">
    <property type="protein sequence ID" value="CAJ1376554.1"/>
    <property type="molecule type" value="Genomic_DNA"/>
</dbReference>
<dbReference type="Gene3D" id="3.50.4.10">
    <property type="entry name" value="Hepatocyte Growth Factor"/>
    <property type="match status" value="1"/>
</dbReference>
<keyword evidence="8" id="KW-1185">Reference proteome</keyword>
<dbReference type="InterPro" id="IPR003609">
    <property type="entry name" value="Pan_app"/>
</dbReference>
<feature type="chain" id="PRO_5041588961" description="Apple domain-containing protein" evidence="5">
    <location>
        <begin position="17"/>
        <end position="697"/>
    </location>
</feature>
<evidence type="ECO:0000256" key="4">
    <source>
        <dbReference type="SAM" id="Phobius"/>
    </source>
</evidence>
<evidence type="ECO:0000313" key="8">
    <source>
        <dbReference type="Proteomes" id="UP001178507"/>
    </source>
</evidence>
<keyword evidence="2" id="KW-1015">Disulfide bond</keyword>
<protein>
    <recommendedName>
        <fullName evidence="6">Apple domain-containing protein</fullName>
    </recommendedName>
</protein>
<keyword evidence="4" id="KW-0812">Transmembrane</keyword>
<feature type="region of interest" description="Disordered" evidence="3">
    <location>
        <begin position="634"/>
        <end position="657"/>
    </location>
</feature>
<dbReference type="AlphaFoldDB" id="A0AA36HWC2"/>
<dbReference type="SMART" id="SM00223">
    <property type="entry name" value="APPLE"/>
    <property type="match status" value="1"/>
</dbReference>
<evidence type="ECO:0000256" key="1">
    <source>
        <dbReference type="ARBA" id="ARBA00022737"/>
    </source>
</evidence>
<dbReference type="EMBL" id="CAUJNA010000403">
    <property type="protein sequence ID" value="CAJ1376553.1"/>
    <property type="molecule type" value="Genomic_DNA"/>
</dbReference>
<name>A0AA36HWC2_9DINO</name>
<dbReference type="Proteomes" id="UP001178507">
    <property type="component" value="Unassembled WGS sequence"/>
</dbReference>
<dbReference type="InterPro" id="IPR000177">
    <property type="entry name" value="Apple"/>
</dbReference>
<keyword evidence="4" id="KW-0472">Membrane</keyword>
<dbReference type="GO" id="GO:0005576">
    <property type="term" value="C:extracellular region"/>
    <property type="evidence" value="ECO:0007669"/>
    <property type="project" value="InterPro"/>
</dbReference>
<accession>A0AA36HWC2</accession>
<dbReference type="GO" id="GO:0006508">
    <property type="term" value="P:proteolysis"/>
    <property type="evidence" value="ECO:0007669"/>
    <property type="project" value="InterPro"/>
</dbReference>
<organism evidence="7 8">
    <name type="scientific">Effrenium voratum</name>
    <dbReference type="NCBI Taxonomy" id="2562239"/>
    <lineage>
        <taxon>Eukaryota</taxon>
        <taxon>Sar</taxon>
        <taxon>Alveolata</taxon>
        <taxon>Dinophyceae</taxon>
        <taxon>Suessiales</taxon>
        <taxon>Symbiodiniaceae</taxon>
        <taxon>Effrenium</taxon>
    </lineage>
</organism>
<evidence type="ECO:0000256" key="5">
    <source>
        <dbReference type="SAM" id="SignalP"/>
    </source>
</evidence>